<dbReference type="InterPro" id="IPR036737">
    <property type="entry name" value="OmpA-like_sf"/>
</dbReference>
<keyword evidence="2 4" id="KW-0472">Membrane</keyword>
<dbReference type="CDD" id="cd07185">
    <property type="entry name" value="OmpA_C-like"/>
    <property type="match status" value="1"/>
</dbReference>
<name>A0ABV4X8T1_9CYAN</name>
<comment type="subcellular location">
    <subcellularLocation>
        <location evidence="1">Cell outer membrane</location>
    </subcellularLocation>
</comment>
<feature type="compositionally biased region" description="Low complexity" evidence="5">
    <location>
        <begin position="85"/>
        <end position="110"/>
    </location>
</feature>
<evidence type="ECO:0000256" key="1">
    <source>
        <dbReference type="ARBA" id="ARBA00004442"/>
    </source>
</evidence>
<gene>
    <name evidence="7" type="ORF">ACE1CC_20275</name>
</gene>
<feature type="region of interest" description="Disordered" evidence="5">
    <location>
        <begin position="264"/>
        <end position="298"/>
    </location>
</feature>
<evidence type="ECO:0000256" key="3">
    <source>
        <dbReference type="ARBA" id="ARBA00023237"/>
    </source>
</evidence>
<dbReference type="EMBL" id="JBHFNQ010000156">
    <property type="protein sequence ID" value="MFB2879198.1"/>
    <property type="molecule type" value="Genomic_DNA"/>
</dbReference>
<dbReference type="PROSITE" id="PS51123">
    <property type="entry name" value="OMPA_2"/>
    <property type="match status" value="1"/>
</dbReference>
<dbReference type="Gene3D" id="3.30.1330.60">
    <property type="entry name" value="OmpA-like domain"/>
    <property type="match status" value="1"/>
</dbReference>
<dbReference type="RefSeq" id="WP_413272247.1">
    <property type="nucleotide sequence ID" value="NZ_JBHFNQ010000156.1"/>
</dbReference>
<feature type="compositionally biased region" description="Polar residues" evidence="5">
    <location>
        <begin position="117"/>
        <end position="132"/>
    </location>
</feature>
<dbReference type="InterPro" id="IPR006665">
    <property type="entry name" value="OmpA-like"/>
</dbReference>
<comment type="caution">
    <text evidence="7">The sequence shown here is derived from an EMBL/GenBank/DDBJ whole genome shotgun (WGS) entry which is preliminary data.</text>
</comment>
<dbReference type="PANTHER" id="PTHR30329">
    <property type="entry name" value="STATOR ELEMENT OF FLAGELLAR MOTOR COMPLEX"/>
    <property type="match status" value="1"/>
</dbReference>
<organism evidence="7 8">
    <name type="scientific">Floridaenema aerugineum BLCC-F46</name>
    <dbReference type="NCBI Taxonomy" id="3153654"/>
    <lineage>
        <taxon>Bacteria</taxon>
        <taxon>Bacillati</taxon>
        <taxon>Cyanobacteriota</taxon>
        <taxon>Cyanophyceae</taxon>
        <taxon>Oscillatoriophycideae</taxon>
        <taxon>Aerosakkonematales</taxon>
        <taxon>Aerosakkonemataceae</taxon>
        <taxon>Floridanema</taxon>
        <taxon>Floridanema aerugineum</taxon>
    </lineage>
</organism>
<keyword evidence="3" id="KW-0998">Cell outer membrane</keyword>
<evidence type="ECO:0000256" key="5">
    <source>
        <dbReference type="SAM" id="MobiDB-lite"/>
    </source>
</evidence>
<dbReference type="Pfam" id="PF00691">
    <property type="entry name" value="OmpA"/>
    <property type="match status" value="1"/>
</dbReference>
<accession>A0ABV4X8T1</accession>
<dbReference type="InterPro" id="IPR006664">
    <property type="entry name" value="OMP_bac"/>
</dbReference>
<sequence length="298" mass="32834">MIKLIRQLNLLFALFAVVGFSYLDFRRNNTYAKVTTLEIVPVAVSKLEVVSTTSTSVETANQTTPTTQLQTETQPVPETKLEVESSSSNLEVATSPTPTTTVETEKPNVPSSKLEVESSTSTNLKVETSPTPVTKVEVETQPVTPSKVEVETPPPTKITAATVEKTITELKAEKTKLGIKINLPEHILFDFDKYHVRATAKPTLSKINQLLTYYGKSEVVINGHTDSKGSDAYNEKLSQLRAAAVKYYFINVYKVPAKRLQTKGLGKTQPIAPNNKTDGSDNPEGRQKNRRVEVIIKT</sequence>
<feature type="domain" description="OmpA-like" evidence="6">
    <location>
        <begin position="173"/>
        <end position="298"/>
    </location>
</feature>
<protein>
    <submittedName>
        <fullName evidence="7">OmpA family protein</fullName>
    </submittedName>
</protein>
<evidence type="ECO:0000313" key="8">
    <source>
        <dbReference type="Proteomes" id="UP001576774"/>
    </source>
</evidence>
<dbReference type="PRINTS" id="PR01021">
    <property type="entry name" value="OMPADOMAIN"/>
</dbReference>
<reference evidence="7 8" key="1">
    <citation type="submission" date="2024-09" db="EMBL/GenBank/DDBJ databases">
        <title>Floridaenema gen nov. (Aerosakkonemataceae, Aerosakkonematales ord. nov., Cyanobacteria) from benthic tropical and subtropical fresh waters, with the description of four new species.</title>
        <authorList>
            <person name="Moretto J.A."/>
            <person name="Berthold D.E."/>
            <person name="Lefler F.W."/>
            <person name="Huang I.-S."/>
            <person name="Laughinghouse H. IV."/>
        </authorList>
    </citation>
    <scope>NUCLEOTIDE SEQUENCE [LARGE SCALE GENOMIC DNA]</scope>
    <source>
        <strain evidence="7 8">BLCC-F46</strain>
    </source>
</reference>
<keyword evidence="8" id="KW-1185">Reference proteome</keyword>
<evidence type="ECO:0000256" key="2">
    <source>
        <dbReference type="ARBA" id="ARBA00023136"/>
    </source>
</evidence>
<evidence type="ECO:0000256" key="4">
    <source>
        <dbReference type="PROSITE-ProRule" id="PRU00473"/>
    </source>
</evidence>
<evidence type="ECO:0000259" key="6">
    <source>
        <dbReference type="PROSITE" id="PS51123"/>
    </source>
</evidence>
<dbReference type="InterPro" id="IPR050330">
    <property type="entry name" value="Bact_OuterMem_StrucFunc"/>
</dbReference>
<feature type="compositionally biased region" description="Low complexity" evidence="5">
    <location>
        <begin position="53"/>
        <end position="78"/>
    </location>
</feature>
<evidence type="ECO:0000313" key="7">
    <source>
        <dbReference type="EMBL" id="MFB2879198.1"/>
    </source>
</evidence>
<feature type="compositionally biased region" description="Basic and acidic residues" evidence="5">
    <location>
        <begin position="283"/>
        <end position="298"/>
    </location>
</feature>
<dbReference type="Proteomes" id="UP001576774">
    <property type="component" value="Unassembled WGS sequence"/>
</dbReference>
<feature type="region of interest" description="Disordered" evidence="5">
    <location>
        <begin position="53"/>
        <end position="153"/>
    </location>
</feature>
<proteinExistence type="predicted"/>
<dbReference type="PANTHER" id="PTHR30329:SF21">
    <property type="entry name" value="LIPOPROTEIN YIAD-RELATED"/>
    <property type="match status" value="1"/>
</dbReference>
<dbReference type="SUPFAM" id="SSF103088">
    <property type="entry name" value="OmpA-like"/>
    <property type="match status" value="1"/>
</dbReference>